<protein>
    <recommendedName>
        <fullName evidence="4">Transmembrane protein</fullName>
    </recommendedName>
</protein>
<gene>
    <name evidence="2" type="ORF">A4G28_13340</name>
</gene>
<keyword evidence="1" id="KW-0812">Transmembrane</keyword>
<dbReference type="Proteomes" id="UP000077342">
    <property type="component" value="Unassembled WGS sequence"/>
</dbReference>
<keyword evidence="1" id="KW-1133">Transmembrane helix</keyword>
<comment type="caution">
    <text evidence="2">The sequence shown here is derived from an EMBL/GenBank/DDBJ whole genome shotgun (WGS) entry which is preliminary data.</text>
</comment>
<evidence type="ECO:0000313" key="2">
    <source>
        <dbReference type="EMBL" id="KZS67990.1"/>
    </source>
</evidence>
<feature type="transmembrane region" description="Helical" evidence="1">
    <location>
        <begin position="57"/>
        <end position="75"/>
    </location>
</feature>
<dbReference type="EMBL" id="LWCI01000011">
    <property type="protein sequence ID" value="KZS67990.1"/>
    <property type="molecule type" value="Genomic_DNA"/>
</dbReference>
<name>A0A164EV08_9MYCO</name>
<feature type="transmembrane region" description="Helical" evidence="1">
    <location>
        <begin position="116"/>
        <end position="138"/>
    </location>
</feature>
<proteinExistence type="predicted"/>
<accession>A0A164EV08</accession>
<organism evidence="2 3">
    <name type="scientific">Mycobacterium ostraviense</name>
    <dbReference type="NCBI Taxonomy" id="2738409"/>
    <lineage>
        <taxon>Bacteria</taxon>
        <taxon>Bacillati</taxon>
        <taxon>Actinomycetota</taxon>
        <taxon>Actinomycetes</taxon>
        <taxon>Mycobacteriales</taxon>
        <taxon>Mycobacteriaceae</taxon>
        <taxon>Mycobacterium</taxon>
    </lineage>
</organism>
<feature type="transmembrane region" description="Helical" evidence="1">
    <location>
        <begin position="82"/>
        <end position="104"/>
    </location>
</feature>
<reference evidence="3" key="1">
    <citation type="submission" date="2016-04" db="EMBL/GenBank/DDBJ databases">
        <authorList>
            <person name="Strapagiel D."/>
            <person name="Borowka P."/>
            <person name="Marciniak B."/>
            <person name="Bakula Z."/>
            <person name="Van Ingen J."/>
            <person name="Safianowska A."/>
            <person name="Dziadek J."/>
            <person name="Jagielski T."/>
        </authorList>
    </citation>
    <scope>NUCLEOTIDE SEQUENCE [LARGE SCALE GENOMIC DNA]</scope>
    <source>
        <strain evidence="3">1010001458</strain>
    </source>
</reference>
<keyword evidence="3" id="KW-1185">Reference proteome</keyword>
<evidence type="ECO:0000256" key="1">
    <source>
        <dbReference type="SAM" id="Phobius"/>
    </source>
</evidence>
<evidence type="ECO:0000313" key="3">
    <source>
        <dbReference type="Proteomes" id="UP000077342"/>
    </source>
</evidence>
<sequence length="163" mass="17615">MASDGGMAMNVSPDSQTRTRMFSRVLGPFLVIVDVTAVVRASDMANLLSQFEANSLWTWVTGAFILLFGLVMVSSHQYWRGAAAIIVSLLGWLVTLRGLLLLAFPRAFLTVANSMIGAQGVWVSLCLVFALVGLYLTYVGWAPTPSRPTQHTATAKPDLPRAA</sequence>
<evidence type="ECO:0008006" key="4">
    <source>
        <dbReference type="Google" id="ProtNLM"/>
    </source>
</evidence>
<dbReference type="AlphaFoldDB" id="A0A164EV08"/>
<keyword evidence="1" id="KW-0472">Membrane</keyword>